<dbReference type="PANTHER" id="PTHR43671:SF13">
    <property type="entry name" value="SERINE_THREONINE-PROTEIN KINASE NEK2"/>
    <property type="match status" value="1"/>
</dbReference>
<accession>A0A3A8R8X1</accession>
<keyword evidence="5" id="KW-0067">ATP-binding</keyword>
<protein>
    <recommendedName>
        <fullName evidence="1">non-specific serine/threonine protein kinase</fullName>
        <ecNumber evidence="1">2.7.11.1</ecNumber>
    </recommendedName>
</protein>
<keyword evidence="7" id="KW-0723">Serine/threonine-protein kinase</keyword>
<dbReference type="PANTHER" id="PTHR43671">
    <property type="entry name" value="SERINE/THREONINE-PROTEIN KINASE NEK"/>
    <property type="match status" value="1"/>
</dbReference>
<keyword evidence="3" id="KW-0547">Nucleotide-binding</keyword>
<keyword evidence="4 7" id="KW-0418">Kinase</keyword>
<reference evidence="8" key="1">
    <citation type="submission" date="2018-09" db="EMBL/GenBank/DDBJ databases">
        <authorList>
            <person name="Livingstone P.G."/>
            <person name="Whitworth D.E."/>
        </authorList>
    </citation>
    <scope>NUCLEOTIDE SEQUENCE [LARGE SCALE GENOMIC DNA]</scope>
    <source>
        <strain evidence="8">AB050A</strain>
    </source>
</reference>
<dbReference type="GO" id="GO:0004674">
    <property type="term" value="F:protein serine/threonine kinase activity"/>
    <property type="evidence" value="ECO:0007669"/>
    <property type="project" value="UniProtKB-KW"/>
</dbReference>
<dbReference type="AlphaFoldDB" id="A0A3A8R8X1"/>
<evidence type="ECO:0000259" key="6">
    <source>
        <dbReference type="PROSITE" id="PS50011"/>
    </source>
</evidence>
<keyword evidence="2" id="KW-0808">Transferase</keyword>
<feature type="domain" description="Protein kinase" evidence="6">
    <location>
        <begin position="40"/>
        <end position="344"/>
    </location>
</feature>
<evidence type="ECO:0000256" key="3">
    <source>
        <dbReference type="ARBA" id="ARBA00022741"/>
    </source>
</evidence>
<dbReference type="Proteomes" id="UP000267003">
    <property type="component" value="Unassembled WGS sequence"/>
</dbReference>
<dbReference type="CDD" id="cd14014">
    <property type="entry name" value="STKc_PknB_like"/>
    <property type="match status" value="1"/>
</dbReference>
<dbReference type="InterPro" id="IPR000719">
    <property type="entry name" value="Prot_kinase_dom"/>
</dbReference>
<dbReference type="InterPro" id="IPR050660">
    <property type="entry name" value="NEK_Ser/Thr_kinase"/>
</dbReference>
<organism evidence="7 8">
    <name type="scientific">Corallococcus aberystwythensis</name>
    <dbReference type="NCBI Taxonomy" id="2316722"/>
    <lineage>
        <taxon>Bacteria</taxon>
        <taxon>Pseudomonadati</taxon>
        <taxon>Myxococcota</taxon>
        <taxon>Myxococcia</taxon>
        <taxon>Myxococcales</taxon>
        <taxon>Cystobacterineae</taxon>
        <taxon>Myxococcaceae</taxon>
        <taxon>Corallococcus</taxon>
    </lineage>
</organism>
<dbReference type="EC" id="2.7.11.1" evidence="1"/>
<dbReference type="OrthoDB" id="5521996at2"/>
<evidence type="ECO:0000256" key="1">
    <source>
        <dbReference type="ARBA" id="ARBA00012513"/>
    </source>
</evidence>
<comment type="caution">
    <text evidence="7">The sequence shown here is derived from an EMBL/GenBank/DDBJ whole genome shotgun (WGS) entry which is preliminary data.</text>
</comment>
<dbReference type="Pfam" id="PF00069">
    <property type="entry name" value="Pkinase"/>
    <property type="match status" value="1"/>
</dbReference>
<sequence length="390" mass="42870">MSTSTPAGEPMRTQAASRCGVFLPTPERPRPLFTIEGIRYEAIRELVRMQTGELLMLARRHPERGATLPGLCFVRRLANPSTTLRRTRLGEEIQLAFRLHHPAIAQVFHRKVHQDALHVVMEYVDGPSLETLVSASVARGQPVSEPFALYVGAELAGALHHAHTLTDDAGKPLGIIHRDVNPRHVYVGAHGEVKLVNFGAAYSVVIGREESPANLVRGDVAYASPEYLERLPLTPRSDVFSLGVLLVELFTGKHPFDVQDVPRPAIRLSPLRVEVLPSLPLTQMRVLLASFGPAEVEAAVERLSPDVKPLLHAALRADPEERFATAADMRDVLRAALVRRHPGYGRQEAAAEASRLLAEGSVLRDVVEFGEGGLFPEGLEEHELERLGKK</sequence>
<evidence type="ECO:0000313" key="7">
    <source>
        <dbReference type="EMBL" id="RKH71804.1"/>
    </source>
</evidence>
<dbReference type="GO" id="GO:0005524">
    <property type="term" value="F:ATP binding"/>
    <property type="evidence" value="ECO:0007669"/>
    <property type="project" value="UniProtKB-KW"/>
</dbReference>
<dbReference type="SUPFAM" id="SSF56112">
    <property type="entry name" value="Protein kinase-like (PK-like)"/>
    <property type="match status" value="1"/>
</dbReference>
<dbReference type="InterPro" id="IPR011009">
    <property type="entry name" value="Kinase-like_dom_sf"/>
</dbReference>
<keyword evidence="8" id="KW-1185">Reference proteome</keyword>
<proteinExistence type="predicted"/>
<evidence type="ECO:0000256" key="4">
    <source>
        <dbReference type="ARBA" id="ARBA00022777"/>
    </source>
</evidence>
<evidence type="ECO:0000256" key="5">
    <source>
        <dbReference type="ARBA" id="ARBA00022840"/>
    </source>
</evidence>
<evidence type="ECO:0000256" key="2">
    <source>
        <dbReference type="ARBA" id="ARBA00022679"/>
    </source>
</evidence>
<dbReference type="EMBL" id="RAWK01000030">
    <property type="protein sequence ID" value="RKH71804.1"/>
    <property type="molecule type" value="Genomic_DNA"/>
</dbReference>
<dbReference type="Gene3D" id="1.10.510.10">
    <property type="entry name" value="Transferase(Phosphotransferase) domain 1"/>
    <property type="match status" value="1"/>
</dbReference>
<evidence type="ECO:0000313" key="8">
    <source>
        <dbReference type="Proteomes" id="UP000267003"/>
    </source>
</evidence>
<name>A0A3A8R8X1_9BACT</name>
<dbReference type="PROSITE" id="PS50011">
    <property type="entry name" value="PROTEIN_KINASE_DOM"/>
    <property type="match status" value="1"/>
</dbReference>
<gene>
    <name evidence="7" type="ORF">D7W81_06925</name>
</gene>